<gene>
    <name evidence="2" type="ORF">HanXRQr2_Chr06g0251411</name>
</gene>
<feature type="compositionally biased region" description="Basic and acidic residues" evidence="1">
    <location>
        <begin position="164"/>
        <end position="178"/>
    </location>
</feature>
<dbReference type="Proteomes" id="UP000215914">
    <property type="component" value="Unassembled WGS sequence"/>
</dbReference>
<sequence length="222" mass="23735">MFAPAELFANPPVATEGAHIPNPRPLRGVTSAGKEIIYISSEESVASSNHELSSWDDVFAGVLRDLRIDHEEKRPKKTAAKKKVTVTGGASKKVGATRATSDAASKNGTLHFRQSNLEDFVVATDTLGLHNIGDKPQSSAVAVARSTGSARLKGPDFGATPSFIHEEAETEKPEAEKLIRKRSRAETATTTCLAKKIATGKPIEKKGSLRSLYTDVSPGCRK</sequence>
<name>A0A9K3NIR2_HELAN</name>
<keyword evidence="3" id="KW-1185">Reference proteome</keyword>
<protein>
    <submittedName>
        <fullName evidence="2">Uncharacterized protein</fullName>
    </submittedName>
</protein>
<reference evidence="2" key="2">
    <citation type="submission" date="2020-06" db="EMBL/GenBank/DDBJ databases">
        <title>Helianthus annuus Genome sequencing and assembly Release 2.</title>
        <authorList>
            <person name="Gouzy J."/>
            <person name="Langlade N."/>
            <person name="Munos S."/>
        </authorList>
    </citation>
    <scope>NUCLEOTIDE SEQUENCE</scope>
    <source>
        <tissue evidence="2">Leaves</tissue>
    </source>
</reference>
<dbReference type="AlphaFoldDB" id="A0A9K3NIR2"/>
<accession>A0A9K3NIR2</accession>
<evidence type="ECO:0000313" key="3">
    <source>
        <dbReference type="Proteomes" id="UP000215914"/>
    </source>
</evidence>
<comment type="caution">
    <text evidence="2">The sequence shown here is derived from an EMBL/GenBank/DDBJ whole genome shotgun (WGS) entry which is preliminary data.</text>
</comment>
<reference evidence="2" key="1">
    <citation type="journal article" date="2017" name="Nature">
        <title>The sunflower genome provides insights into oil metabolism, flowering and Asterid evolution.</title>
        <authorList>
            <person name="Badouin H."/>
            <person name="Gouzy J."/>
            <person name="Grassa C.J."/>
            <person name="Murat F."/>
            <person name="Staton S.E."/>
            <person name="Cottret L."/>
            <person name="Lelandais-Briere C."/>
            <person name="Owens G.L."/>
            <person name="Carrere S."/>
            <person name="Mayjonade B."/>
            <person name="Legrand L."/>
            <person name="Gill N."/>
            <person name="Kane N.C."/>
            <person name="Bowers J.E."/>
            <person name="Hubner S."/>
            <person name="Bellec A."/>
            <person name="Berard A."/>
            <person name="Berges H."/>
            <person name="Blanchet N."/>
            <person name="Boniface M.C."/>
            <person name="Brunel D."/>
            <person name="Catrice O."/>
            <person name="Chaidir N."/>
            <person name="Claudel C."/>
            <person name="Donnadieu C."/>
            <person name="Faraut T."/>
            <person name="Fievet G."/>
            <person name="Helmstetter N."/>
            <person name="King M."/>
            <person name="Knapp S.J."/>
            <person name="Lai Z."/>
            <person name="Le Paslier M.C."/>
            <person name="Lippi Y."/>
            <person name="Lorenzon L."/>
            <person name="Mandel J.R."/>
            <person name="Marage G."/>
            <person name="Marchand G."/>
            <person name="Marquand E."/>
            <person name="Bret-Mestries E."/>
            <person name="Morien E."/>
            <person name="Nambeesan S."/>
            <person name="Nguyen T."/>
            <person name="Pegot-Espagnet P."/>
            <person name="Pouilly N."/>
            <person name="Raftis F."/>
            <person name="Sallet E."/>
            <person name="Schiex T."/>
            <person name="Thomas J."/>
            <person name="Vandecasteele C."/>
            <person name="Vares D."/>
            <person name="Vear F."/>
            <person name="Vautrin S."/>
            <person name="Crespi M."/>
            <person name="Mangin B."/>
            <person name="Burke J.M."/>
            <person name="Salse J."/>
            <person name="Munos S."/>
            <person name="Vincourt P."/>
            <person name="Rieseberg L.H."/>
            <person name="Langlade N.B."/>
        </authorList>
    </citation>
    <scope>NUCLEOTIDE SEQUENCE</scope>
    <source>
        <tissue evidence="2">Leaves</tissue>
    </source>
</reference>
<dbReference type="PANTHER" id="PTHR31099">
    <property type="entry name" value="OS06G0165300 PROTEIN"/>
    <property type="match status" value="1"/>
</dbReference>
<organism evidence="2 3">
    <name type="scientific">Helianthus annuus</name>
    <name type="common">Common sunflower</name>
    <dbReference type="NCBI Taxonomy" id="4232"/>
    <lineage>
        <taxon>Eukaryota</taxon>
        <taxon>Viridiplantae</taxon>
        <taxon>Streptophyta</taxon>
        <taxon>Embryophyta</taxon>
        <taxon>Tracheophyta</taxon>
        <taxon>Spermatophyta</taxon>
        <taxon>Magnoliopsida</taxon>
        <taxon>eudicotyledons</taxon>
        <taxon>Gunneridae</taxon>
        <taxon>Pentapetalae</taxon>
        <taxon>asterids</taxon>
        <taxon>campanulids</taxon>
        <taxon>Asterales</taxon>
        <taxon>Asteraceae</taxon>
        <taxon>Asteroideae</taxon>
        <taxon>Heliantheae alliance</taxon>
        <taxon>Heliantheae</taxon>
        <taxon>Helianthus</taxon>
    </lineage>
</organism>
<proteinExistence type="predicted"/>
<dbReference type="PANTHER" id="PTHR31099:SF49">
    <property type="entry name" value="MYOSIN HEAVY CHAIN-LIKE PROTEIN"/>
    <property type="match status" value="1"/>
</dbReference>
<dbReference type="Gramene" id="mRNA:HanXRQr2_Chr06g0251411">
    <property type="protein sequence ID" value="mRNA:HanXRQr2_Chr06g0251411"/>
    <property type="gene ID" value="HanXRQr2_Chr06g0251411"/>
</dbReference>
<dbReference type="EMBL" id="MNCJ02000321">
    <property type="protein sequence ID" value="KAF5801724.1"/>
    <property type="molecule type" value="Genomic_DNA"/>
</dbReference>
<evidence type="ECO:0000256" key="1">
    <source>
        <dbReference type="SAM" id="MobiDB-lite"/>
    </source>
</evidence>
<feature type="region of interest" description="Disordered" evidence="1">
    <location>
        <begin position="164"/>
        <end position="184"/>
    </location>
</feature>
<evidence type="ECO:0000313" key="2">
    <source>
        <dbReference type="EMBL" id="KAF5801724.1"/>
    </source>
</evidence>